<keyword evidence="6" id="KW-0472">Membrane</keyword>
<dbReference type="GO" id="GO:0030295">
    <property type="term" value="F:protein kinase activator activity"/>
    <property type="evidence" value="ECO:0007669"/>
    <property type="project" value="TreeGrafter"/>
</dbReference>
<dbReference type="Gene3D" id="1.10.287.130">
    <property type="match status" value="1"/>
</dbReference>
<dbReference type="FunFam" id="3.30.565.10:FF:000059">
    <property type="entry name" value="Two-component sensor histidine kinase"/>
    <property type="match status" value="1"/>
</dbReference>
<dbReference type="InterPro" id="IPR005467">
    <property type="entry name" value="His_kinase_dom"/>
</dbReference>
<dbReference type="InterPro" id="IPR003594">
    <property type="entry name" value="HATPase_dom"/>
</dbReference>
<organism evidence="8">
    <name type="scientific">bioreactor metagenome</name>
    <dbReference type="NCBI Taxonomy" id="1076179"/>
    <lineage>
        <taxon>unclassified sequences</taxon>
        <taxon>metagenomes</taxon>
        <taxon>ecological metagenomes</taxon>
    </lineage>
</organism>
<keyword evidence="5 8" id="KW-0418">Kinase</keyword>
<evidence type="ECO:0000256" key="6">
    <source>
        <dbReference type="SAM" id="Phobius"/>
    </source>
</evidence>
<feature type="transmembrane region" description="Helical" evidence="6">
    <location>
        <begin position="257"/>
        <end position="280"/>
    </location>
</feature>
<dbReference type="InterPro" id="IPR003661">
    <property type="entry name" value="HisK_dim/P_dom"/>
</dbReference>
<dbReference type="SMART" id="SM00388">
    <property type="entry name" value="HisKA"/>
    <property type="match status" value="1"/>
</dbReference>
<dbReference type="PRINTS" id="PR00344">
    <property type="entry name" value="BCTRLSENSOR"/>
</dbReference>
<dbReference type="CDD" id="cd00075">
    <property type="entry name" value="HATPase"/>
    <property type="match status" value="1"/>
</dbReference>
<dbReference type="InterPro" id="IPR050351">
    <property type="entry name" value="BphY/WalK/GraS-like"/>
</dbReference>
<dbReference type="Pfam" id="PF02518">
    <property type="entry name" value="HATPase_c"/>
    <property type="match status" value="1"/>
</dbReference>
<dbReference type="CDD" id="cd00082">
    <property type="entry name" value="HisKA"/>
    <property type="match status" value="1"/>
</dbReference>
<dbReference type="Pfam" id="PF00512">
    <property type="entry name" value="HisKA"/>
    <property type="match status" value="1"/>
</dbReference>
<dbReference type="SMART" id="SM00387">
    <property type="entry name" value="HATPase_c"/>
    <property type="match status" value="1"/>
</dbReference>
<feature type="transmembrane region" description="Helical" evidence="6">
    <location>
        <begin position="6"/>
        <end position="25"/>
    </location>
</feature>
<dbReference type="FunFam" id="1.10.287.130:FF:000017">
    <property type="entry name" value="Two-component sensor histidine kinase"/>
    <property type="match status" value="1"/>
</dbReference>
<dbReference type="GO" id="GO:0000155">
    <property type="term" value="F:phosphorelay sensor kinase activity"/>
    <property type="evidence" value="ECO:0007669"/>
    <property type="project" value="InterPro"/>
</dbReference>
<dbReference type="AlphaFoldDB" id="A0A644XA41"/>
<dbReference type="SUPFAM" id="SSF47384">
    <property type="entry name" value="Homodimeric domain of signal transducing histidine kinase"/>
    <property type="match status" value="1"/>
</dbReference>
<dbReference type="GO" id="GO:0007234">
    <property type="term" value="P:osmosensory signaling via phosphorelay pathway"/>
    <property type="evidence" value="ECO:0007669"/>
    <property type="project" value="TreeGrafter"/>
</dbReference>
<evidence type="ECO:0000256" key="5">
    <source>
        <dbReference type="ARBA" id="ARBA00022777"/>
    </source>
</evidence>
<feature type="domain" description="Histidine kinase" evidence="7">
    <location>
        <begin position="295"/>
        <end position="516"/>
    </location>
</feature>
<comment type="caution">
    <text evidence="8">The sequence shown here is derived from an EMBL/GenBank/DDBJ whole genome shotgun (WGS) entry which is preliminary data.</text>
</comment>
<dbReference type="InterPro" id="IPR036097">
    <property type="entry name" value="HisK_dim/P_sf"/>
</dbReference>
<name>A0A644XA41_9ZZZZ</name>
<dbReference type="PROSITE" id="PS50109">
    <property type="entry name" value="HIS_KIN"/>
    <property type="match status" value="1"/>
</dbReference>
<dbReference type="PANTHER" id="PTHR42878">
    <property type="entry name" value="TWO-COMPONENT HISTIDINE KINASE"/>
    <property type="match status" value="1"/>
</dbReference>
<dbReference type="GO" id="GO:0000156">
    <property type="term" value="F:phosphorelay response regulator activity"/>
    <property type="evidence" value="ECO:0007669"/>
    <property type="project" value="TreeGrafter"/>
</dbReference>
<proteinExistence type="predicted"/>
<evidence type="ECO:0000256" key="3">
    <source>
        <dbReference type="ARBA" id="ARBA00022553"/>
    </source>
</evidence>
<keyword evidence="4 8" id="KW-0808">Transferase</keyword>
<gene>
    <name evidence="8" type="primary">sasA_164</name>
    <name evidence="8" type="ORF">SDC9_59420</name>
</gene>
<dbReference type="SUPFAM" id="SSF55874">
    <property type="entry name" value="ATPase domain of HSP90 chaperone/DNA topoisomerase II/histidine kinase"/>
    <property type="match status" value="1"/>
</dbReference>
<keyword evidence="6" id="KW-1133">Transmembrane helix</keyword>
<protein>
    <recommendedName>
        <fullName evidence="2">histidine kinase</fullName>
        <ecNumber evidence="2">2.7.13.3</ecNumber>
    </recommendedName>
</protein>
<evidence type="ECO:0000256" key="4">
    <source>
        <dbReference type="ARBA" id="ARBA00022679"/>
    </source>
</evidence>
<evidence type="ECO:0000256" key="1">
    <source>
        <dbReference type="ARBA" id="ARBA00000085"/>
    </source>
</evidence>
<evidence type="ECO:0000259" key="7">
    <source>
        <dbReference type="PROSITE" id="PS50109"/>
    </source>
</evidence>
<accession>A0A644XA41</accession>
<reference evidence="8" key="1">
    <citation type="submission" date="2019-08" db="EMBL/GenBank/DDBJ databases">
        <authorList>
            <person name="Kucharzyk K."/>
            <person name="Murdoch R.W."/>
            <person name="Higgins S."/>
            <person name="Loffler F."/>
        </authorList>
    </citation>
    <scope>NUCLEOTIDE SEQUENCE</scope>
</reference>
<keyword evidence="6" id="KW-0812">Transmembrane</keyword>
<evidence type="ECO:0000256" key="2">
    <source>
        <dbReference type="ARBA" id="ARBA00012438"/>
    </source>
</evidence>
<dbReference type="Gene3D" id="3.30.565.10">
    <property type="entry name" value="Histidine kinase-like ATPase, C-terminal domain"/>
    <property type="match status" value="1"/>
</dbReference>
<dbReference type="EMBL" id="VSSQ01002061">
    <property type="protein sequence ID" value="MPM13065.1"/>
    <property type="molecule type" value="Genomic_DNA"/>
</dbReference>
<evidence type="ECO:0000313" key="8">
    <source>
        <dbReference type="EMBL" id="MPM13065.1"/>
    </source>
</evidence>
<dbReference type="InterPro" id="IPR036890">
    <property type="entry name" value="HATPase_C_sf"/>
</dbReference>
<dbReference type="InterPro" id="IPR004358">
    <property type="entry name" value="Sig_transdc_His_kin-like_C"/>
</dbReference>
<dbReference type="PANTHER" id="PTHR42878:SF13">
    <property type="entry name" value="HISTIDINE KINASE"/>
    <property type="match status" value="1"/>
</dbReference>
<sequence>MKKSTIWILGVIMGLSFLSLLYLQVSYIEEMVKMRNEQFDESVKRSLYQVSKNVEYDETQRWLEKDVTATEREALSQSSSSPQKGDIIQQTQRYNVSSQDGTMYSAFELKTITTKPSALPKAMISRRHGTNTIPQTSRTLQEAIKNRYLYQRFLLDEVVWQMLYRASDKSLEERVNFKNLDQYLKSELINNGIDIPYHFIVIDKDGREVYRCSDYEDKGSESSYSQILFPNDPPAKMSVVKVHFPAKRDYIFDSVSFMIPSLVFTLVLLITFIFTIYIIFRQKKLTEMKNDFINNMTHEFKTPISTISLAAQMLKDPAVGKSPQMFQHISGVINDETKRLRFQVEKVLQMSMFDKQKATLKMKEIDANEMIAGVINTFTLKVERYNGKITSSLDAEDSVIFADEMHITNVIFNLMDNAVKYKRPDEDLLLDIRTWNEAGKLMISVQDNGIGIKKENLKKVFEKFYRVHTGNLHDVKGFGLGLAYVKKIIQDHKGSIRAESELNVGTKFIIALPLLKNE</sequence>
<comment type="catalytic activity">
    <reaction evidence="1">
        <text>ATP + protein L-histidine = ADP + protein N-phospho-L-histidine.</text>
        <dbReference type="EC" id="2.7.13.3"/>
    </reaction>
</comment>
<keyword evidence="3" id="KW-0597">Phosphoprotein</keyword>
<dbReference type="EC" id="2.7.13.3" evidence="2"/>